<dbReference type="EMBL" id="JABFTP020000021">
    <property type="protein sequence ID" value="KAL3269273.1"/>
    <property type="molecule type" value="Genomic_DNA"/>
</dbReference>
<keyword evidence="3" id="KW-1185">Reference proteome</keyword>
<dbReference type="Proteomes" id="UP001516400">
    <property type="component" value="Unassembled WGS sequence"/>
</dbReference>
<dbReference type="InterPro" id="IPR017853">
    <property type="entry name" value="GH"/>
</dbReference>
<name>A0ABD2MSF8_9CUCU</name>
<gene>
    <name evidence="2" type="ORF">HHI36_008351</name>
</gene>
<evidence type="ECO:0000259" key="1">
    <source>
        <dbReference type="PROSITE" id="PS51910"/>
    </source>
</evidence>
<sequence length="225" mass="26700">MLKVVSYYRTESSDRLPLRDAVESRILPYQTHDEFTQDEARYNHDQGTYPTKSDQTEYLQNGFYYQPSYYSINGRLALEKANPPYNRNFQDQGSIYYNQNPFLGRNSYSPVETFQTLINDYRKTSPYRVDNEFQQLLIYPNHWNQGNILNPILARNLNNQEKITPNERRIVCYVQGRAVYRREPQNFHPEDLNPFACSHVIYAFAALDPHSFQIVPNDEEYDLIQ</sequence>
<dbReference type="AlphaFoldDB" id="A0ABD2MSF8"/>
<feature type="domain" description="GH18" evidence="1">
    <location>
        <begin position="168"/>
        <end position="225"/>
    </location>
</feature>
<accession>A0ABD2MSF8</accession>
<protein>
    <recommendedName>
        <fullName evidence="1">GH18 domain-containing protein</fullName>
    </recommendedName>
</protein>
<comment type="caution">
    <text evidence="2">The sequence shown here is derived from an EMBL/GenBank/DDBJ whole genome shotgun (WGS) entry which is preliminary data.</text>
</comment>
<dbReference type="InterPro" id="IPR001223">
    <property type="entry name" value="Glyco_hydro18_cat"/>
</dbReference>
<feature type="non-terminal residue" evidence="2">
    <location>
        <position position="225"/>
    </location>
</feature>
<dbReference type="SUPFAM" id="SSF51445">
    <property type="entry name" value="(Trans)glycosidases"/>
    <property type="match status" value="1"/>
</dbReference>
<evidence type="ECO:0000313" key="2">
    <source>
        <dbReference type="EMBL" id="KAL3269273.1"/>
    </source>
</evidence>
<evidence type="ECO:0000313" key="3">
    <source>
        <dbReference type="Proteomes" id="UP001516400"/>
    </source>
</evidence>
<organism evidence="2 3">
    <name type="scientific">Cryptolaemus montrouzieri</name>
    <dbReference type="NCBI Taxonomy" id="559131"/>
    <lineage>
        <taxon>Eukaryota</taxon>
        <taxon>Metazoa</taxon>
        <taxon>Ecdysozoa</taxon>
        <taxon>Arthropoda</taxon>
        <taxon>Hexapoda</taxon>
        <taxon>Insecta</taxon>
        <taxon>Pterygota</taxon>
        <taxon>Neoptera</taxon>
        <taxon>Endopterygota</taxon>
        <taxon>Coleoptera</taxon>
        <taxon>Polyphaga</taxon>
        <taxon>Cucujiformia</taxon>
        <taxon>Coccinelloidea</taxon>
        <taxon>Coccinellidae</taxon>
        <taxon>Scymninae</taxon>
        <taxon>Scymnini</taxon>
        <taxon>Cryptolaemus</taxon>
    </lineage>
</organism>
<dbReference type="Gene3D" id="3.20.20.80">
    <property type="entry name" value="Glycosidases"/>
    <property type="match status" value="1"/>
</dbReference>
<proteinExistence type="predicted"/>
<dbReference type="PROSITE" id="PS51910">
    <property type="entry name" value="GH18_2"/>
    <property type="match status" value="1"/>
</dbReference>
<reference evidence="2 3" key="1">
    <citation type="journal article" date="2021" name="BMC Biol.">
        <title>Horizontally acquired antibacterial genes associated with adaptive radiation of ladybird beetles.</title>
        <authorList>
            <person name="Li H.S."/>
            <person name="Tang X.F."/>
            <person name="Huang Y.H."/>
            <person name="Xu Z.Y."/>
            <person name="Chen M.L."/>
            <person name="Du X.Y."/>
            <person name="Qiu B.Y."/>
            <person name="Chen P.T."/>
            <person name="Zhang W."/>
            <person name="Slipinski A."/>
            <person name="Escalona H.E."/>
            <person name="Waterhouse R.M."/>
            <person name="Zwick A."/>
            <person name="Pang H."/>
        </authorList>
    </citation>
    <scope>NUCLEOTIDE SEQUENCE [LARGE SCALE GENOMIC DNA]</scope>
    <source>
        <strain evidence="2">SYSU2018</strain>
    </source>
</reference>